<accession>A0A914CZ62</accession>
<evidence type="ECO:0000313" key="3">
    <source>
        <dbReference type="WBParaSite" id="ACRNAN_scaffold1617.g18145.t1"/>
    </source>
</evidence>
<dbReference type="WBParaSite" id="ACRNAN_scaffold1617.g18145.t1">
    <property type="protein sequence ID" value="ACRNAN_scaffold1617.g18145.t1"/>
    <property type="gene ID" value="ACRNAN_scaffold1617.g18145"/>
</dbReference>
<feature type="compositionally biased region" description="Low complexity" evidence="1">
    <location>
        <begin position="139"/>
        <end position="148"/>
    </location>
</feature>
<feature type="region of interest" description="Disordered" evidence="1">
    <location>
        <begin position="259"/>
        <end position="279"/>
    </location>
</feature>
<name>A0A914CZ62_9BILA</name>
<feature type="region of interest" description="Disordered" evidence="1">
    <location>
        <begin position="39"/>
        <end position="58"/>
    </location>
</feature>
<keyword evidence="2" id="KW-1185">Reference proteome</keyword>
<feature type="region of interest" description="Disordered" evidence="1">
    <location>
        <begin position="413"/>
        <end position="433"/>
    </location>
</feature>
<reference evidence="3" key="1">
    <citation type="submission" date="2022-11" db="UniProtKB">
        <authorList>
            <consortium name="WormBaseParasite"/>
        </authorList>
    </citation>
    <scope>IDENTIFICATION</scope>
</reference>
<feature type="region of interest" description="Disordered" evidence="1">
    <location>
        <begin position="139"/>
        <end position="159"/>
    </location>
</feature>
<evidence type="ECO:0000313" key="2">
    <source>
        <dbReference type="Proteomes" id="UP000887540"/>
    </source>
</evidence>
<sequence>MARYQKSVGNIAQWIKKTAVGSGKLSNVEPANNLKADLTSTTVSSSPASSSGGTIEENISMSSAPTLGRALFAETSASAELKTSPMSAAMSYEMWMAKTMAEKQRVKDVQQQIQGVDALRHHLSLPPFINLIPSVANPANSTPTTNSNGLSPRGQKRPKDEVITIDDDSTVKKRPLIPAYQTIPMDVLPSTSGHSINTNTSSATTMNGTPIRSFPNGNQRMAPSPMSPGRTFDGQRYVTLPTIPPISILVPNYVKSIEKSEPQQHHSAPPSVDSKPTGQTAEITAQTISPIKASSASNLPRMMAPFPSIPTTSSTMPTQVLPMFPIPAVTQQQLHPQQHQLPPSYNFIPPQPQVSLQTATSVVSQSQSANDHQQQTVTTSAFPQNAQLLQIMQQHILQAQQQQQQQQQQQRMIFAQAHQQKPPQQVIQAPQVPQQADQGQLVLQGQHANGGLSLGSTNQGPTLVTPAMLASMGINMAQVATLTPNGLQTIPGNMINLNQFQTIALAPTTQQTSANTPIFLSSIASQQPTQTTQIQPPQPAQSTMTQLNHNQPMQLVVPSMALIEQMQQQRLLQQQAAVAAAANTTPTASTVPISTPLPVLQPQTQQPQQILGGVYVPKSQVSISQLDQNQLAQMLMSSQAQVQTNPTLVSMQAQANGANNANKMQLNQYMNHLQNLAIFSQQGHPIMK</sequence>
<protein>
    <submittedName>
        <fullName evidence="3">Uncharacterized protein</fullName>
    </submittedName>
</protein>
<dbReference type="AlphaFoldDB" id="A0A914CZ62"/>
<proteinExistence type="predicted"/>
<dbReference type="Proteomes" id="UP000887540">
    <property type="component" value="Unplaced"/>
</dbReference>
<feature type="compositionally biased region" description="Low complexity" evidence="1">
    <location>
        <begin position="39"/>
        <end position="54"/>
    </location>
</feature>
<evidence type="ECO:0000256" key="1">
    <source>
        <dbReference type="SAM" id="MobiDB-lite"/>
    </source>
</evidence>
<organism evidence="2 3">
    <name type="scientific">Acrobeloides nanus</name>
    <dbReference type="NCBI Taxonomy" id="290746"/>
    <lineage>
        <taxon>Eukaryota</taxon>
        <taxon>Metazoa</taxon>
        <taxon>Ecdysozoa</taxon>
        <taxon>Nematoda</taxon>
        <taxon>Chromadorea</taxon>
        <taxon>Rhabditida</taxon>
        <taxon>Tylenchina</taxon>
        <taxon>Cephalobomorpha</taxon>
        <taxon>Cephaloboidea</taxon>
        <taxon>Cephalobidae</taxon>
        <taxon>Acrobeloides</taxon>
    </lineage>
</organism>